<dbReference type="EC" id="5.1.3.3" evidence="8"/>
<evidence type="ECO:0000256" key="6">
    <source>
        <dbReference type="ARBA" id="ARBA00023277"/>
    </source>
</evidence>
<dbReference type="Pfam" id="PF01263">
    <property type="entry name" value="Aldose_epim"/>
    <property type="match status" value="1"/>
</dbReference>
<evidence type="ECO:0000256" key="11">
    <source>
        <dbReference type="PIRSR" id="PIRSR005096-3"/>
    </source>
</evidence>
<comment type="catalytic activity">
    <reaction evidence="8">
        <text>alpha-D-glucose = beta-D-glucose</text>
        <dbReference type="Rhea" id="RHEA:10264"/>
        <dbReference type="ChEBI" id="CHEBI:15903"/>
        <dbReference type="ChEBI" id="CHEBI:17925"/>
        <dbReference type="EC" id="5.1.3.3"/>
    </reaction>
</comment>
<keyword evidence="5 8" id="KW-0413">Isomerase</keyword>
<evidence type="ECO:0000256" key="5">
    <source>
        <dbReference type="ARBA" id="ARBA00023235"/>
    </source>
</evidence>
<keyword evidence="13" id="KW-1185">Reference proteome</keyword>
<comment type="catalytic activity">
    <reaction evidence="1">
        <text>alpha-D-galactose = beta-D-galactose</text>
        <dbReference type="Rhea" id="RHEA:28675"/>
        <dbReference type="ChEBI" id="CHEBI:27667"/>
        <dbReference type="ChEBI" id="CHEBI:28061"/>
        <dbReference type="EC" id="5.1.3.3"/>
    </reaction>
    <physiologicalReaction direction="right-to-left" evidence="1">
        <dbReference type="Rhea" id="RHEA:28677"/>
    </physiologicalReaction>
</comment>
<sequence length="349" mass="39508">MYKETLFGLINGVSVYLFKLENTKGTEVKITNYGARIVAILTHDQFGDKGDIILGYDTLADYQNDKHYLGAVVGPCPGRLSENKFTLEGVEYLLEKNTPSGHLHGGSKGFSFAIWEVLEYSDNRLTLRHQHRHLDSGYPGNINVELTYALDNQNVLSMKSKVFSDRRAIFNITYHPYFNLKGQGDILDNTLTIHGEKVVDMGIDWSPSGHLLSVEDTPFDFRTAKKIGKDIESSHQMIKLTSGYDQAWIVGEKGNMKTVASISEPSSGRVLNLRSDMPALVFYTGNFLHGIRGKQNTEYKKHTGFCMEPQQYPDAANQKNFPSVIIEPNRIYESETQYCFSLEKKFRCF</sequence>
<evidence type="ECO:0000256" key="10">
    <source>
        <dbReference type="PIRSR" id="PIRSR005096-2"/>
    </source>
</evidence>
<dbReference type="AlphaFoldDB" id="A0AAV4JAF1"/>
<dbReference type="InterPro" id="IPR011013">
    <property type="entry name" value="Gal_mutarotase_sf_dom"/>
</dbReference>
<proteinExistence type="inferred from homology"/>
<dbReference type="InterPro" id="IPR014718">
    <property type="entry name" value="GH-type_carb-bd"/>
</dbReference>
<evidence type="ECO:0000313" key="12">
    <source>
        <dbReference type="EMBL" id="GFS19285.1"/>
    </source>
</evidence>
<evidence type="ECO:0000256" key="8">
    <source>
        <dbReference type="PIRNR" id="PIRNR005096"/>
    </source>
</evidence>
<dbReference type="GO" id="GO:0004034">
    <property type="term" value="F:aldose 1-epimerase activity"/>
    <property type="evidence" value="ECO:0007669"/>
    <property type="project" value="UniProtKB-EC"/>
</dbReference>
<dbReference type="PANTHER" id="PTHR10091:SF0">
    <property type="entry name" value="GALACTOSE MUTAROTASE"/>
    <property type="match status" value="1"/>
</dbReference>
<evidence type="ECO:0000256" key="3">
    <source>
        <dbReference type="ARBA" id="ARBA00005028"/>
    </source>
</evidence>
<comment type="pathway">
    <text evidence="2">Carbohydrate metabolism; galactose metabolism.</text>
</comment>
<dbReference type="GO" id="GO:0030246">
    <property type="term" value="F:carbohydrate binding"/>
    <property type="evidence" value="ECO:0007669"/>
    <property type="project" value="InterPro"/>
</dbReference>
<dbReference type="GO" id="GO:0006006">
    <property type="term" value="P:glucose metabolic process"/>
    <property type="evidence" value="ECO:0007669"/>
    <property type="project" value="TreeGrafter"/>
</dbReference>
<dbReference type="GO" id="GO:0033499">
    <property type="term" value="P:galactose catabolic process via UDP-galactose, Leloir pathway"/>
    <property type="evidence" value="ECO:0007669"/>
    <property type="project" value="TreeGrafter"/>
</dbReference>
<dbReference type="InterPro" id="IPR015443">
    <property type="entry name" value="Aldose_1-epimerase"/>
</dbReference>
<dbReference type="CDD" id="cd09019">
    <property type="entry name" value="galactose_mutarotase_like"/>
    <property type="match status" value="1"/>
</dbReference>
<feature type="binding site" evidence="11">
    <location>
        <begin position="175"/>
        <end position="177"/>
    </location>
    <ligand>
        <name>beta-D-galactose</name>
        <dbReference type="ChEBI" id="CHEBI:27667"/>
    </ligand>
</feature>
<dbReference type="Proteomes" id="UP000762676">
    <property type="component" value="Unassembled WGS sequence"/>
</dbReference>
<protein>
    <recommendedName>
        <fullName evidence="8">Aldose 1-epimerase</fullName>
        <ecNumber evidence="8">5.1.3.3</ecNumber>
    </recommendedName>
</protein>
<evidence type="ECO:0000313" key="13">
    <source>
        <dbReference type="Proteomes" id="UP000762676"/>
    </source>
</evidence>
<keyword evidence="6 8" id="KW-0119">Carbohydrate metabolism</keyword>
<comment type="similarity">
    <text evidence="4 8">Belongs to the aldose epimerase family.</text>
</comment>
<evidence type="ECO:0000256" key="7">
    <source>
        <dbReference type="ARBA" id="ARBA00045743"/>
    </source>
</evidence>
<comment type="caution">
    <text evidence="12">The sequence shown here is derived from an EMBL/GenBank/DDBJ whole genome shotgun (WGS) entry which is preliminary data.</text>
</comment>
<accession>A0AAV4JAF1</accession>
<evidence type="ECO:0000256" key="2">
    <source>
        <dbReference type="ARBA" id="ARBA00004947"/>
    </source>
</evidence>
<evidence type="ECO:0000256" key="1">
    <source>
        <dbReference type="ARBA" id="ARBA00001712"/>
    </source>
</evidence>
<dbReference type="PANTHER" id="PTHR10091">
    <property type="entry name" value="ALDOSE-1-EPIMERASE"/>
    <property type="match status" value="1"/>
</dbReference>
<evidence type="ECO:0000256" key="4">
    <source>
        <dbReference type="ARBA" id="ARBA00006206"/>
    </source>
</evidence>
<feature type="binding site" evidence="10">
    <location>
        <position position="245"/>
    </location>
    <ligand>
        <name>beta-D-galactose</name>
        <dbReference type="ChEBI" id="CHEBI:27667"/>
    </ligand>
</feature>
<comment type="pathway">
    <text evidence="3 8">Carbohydrate metabolism; hexose metabolism.</text>
</comment>
<organism evidence="12 13">
    <name type="scientific">Elysia marginata</name>
    <dbReference type="NCBI Taxonomy" id="1093978"/>
    <lineage>
        <taxon>Eukaryota</taxon>
        <taxon>Metazoa</taxon>
        <taxon>Spiralia</taxon>
        <taxon>Lophotrochozoa</taxon>
        <taxon>Mollusca</taxon>
        <taxon>Gastropoda</taxon>
        <taxon>Heterobranchia</taxon>
        <taxon>Euthyneura</taxon>
        <taxon>Panpulmonata</taxon>
        <taxon>Sacoglossa</taxon>
        <taxon>Placobranchoidea</taxon>
        <taxon>Plakobranchidae</taxon>
        <taxon>Elysia</taxon>
    </lineage>
</organism>
<evidence type="ECO:0000256" key="9">
    <source>
        <dbReference type="PIRSR" id="PIRSR005096-1"/>
    </source>
</evidence>
<name>A0AAV4JAF1_9GAST</name>
<dbReference type="SUPFAM" id="SSF74650">
    <property type="entry name" value="Galactose mutarotase-like"/>
    <property type="match status" value="1"/>
</dbReference>
<dbReference type="EMBL" id="BMAT01013746">
    <property type="protein sequence ID" value="GFS19285.1"/>
    <property type="molecule type" value="Genomic_DNA"/>
</dbReference>
<feature type="active site" description="Proton donor" evidence="9">
    <location>
        <position position="175"/>
    </location>
</feature>
<dbReference type="Gene3D" id="2.70.98.10">
    <property type="match status" value="1"/>
</dbReference>
<dbReference type="PIRSF" id="PIRSF005096">
    <property type="entry name" value="GALM"/>
    <property type="match status" value="1"/>
</dbReference>
<comment type="function">
    <text evidence="7">Mutarotase that catalyzes the interconversion of beta-D-galactose and alpha-D-galactose during galactose metabolism. Beta-D-galactose is metabolized in the liver into glucose 1-phosphate, the primary metabolic fuel, by the action of four enzymes that constitute the Leloir pathway: GALM, GALK1 (galactokinase), GALT (galactose-1-phosphate uridylyltransferase) and GALE (UDP-galactose-4'-epimerase). Involved in the maintenance of the equilibrium between the beta- and alpha-anomers of galactose, therefore ensuring a sufficient supply of the alpha-anomer for GALK1. Also active on D-glucose although shows a preference for galactose over glucose.</text>
</comment>
<gene>
    <name evidence="12" type="ORF">ElyMa_006869300</name>
</gene>
<dbReference type="InterPro" id="IPR047215">
    <property type="entry name" value="Galactose_mutarotase-like"/>
</dbReference>
<feature type="active site" description="Proton acceptor" evidence="9">
    <location>
        <position position="308"/>
    </location>
</feature>
<dbReference type="InterPro" id="IPR008183">
    <property type="entry name" value="Aldose_1/G6P_1-epimerase"/>
</dbReference>
<reference evidence="12 13" key="1">
    <citation type="journal article" date="2021" name="Elife">
        <title>Chloroplast acquisition without the gene transfer in kleptoplastic sea slugs, Plakobranchus ocellatus.</title>
        <authorList>
            <person name="Maeda T."/>
            <person name="Takahashi S."/>
            <person name="Yoshida T."/>
            <person name="Shimamura S."/>
            <person name="Takaki Y."/>
            <person name="Nagai Y."/>
            <person name="Toyoda A."/>
            <person name="Suzuki Y."/>
            <person name="Arimoto A."/>
            <person name="Ishii H."/>
            <person name="Satoh N."/>
            <person name="Nishiyama T."/>
            <person name="Hasebe M."/>
            <person name="Maruyama T."/>
            <person name="Minagawa J."/>
            <person name="Obokata J."/>
            <person name="Shigenobu S."/>
        </authorList>
    </citation>
    <scope>NUCLEOTIDE SEQUENCE [LARGE SCALE GENOMIC DNA]</scope>
</reference>